<dbReference type="Proteomes" id="UP000234525">
    <property type="component" value="Unassembled WGS sequence"/>
</dbReference>
<dbReference type="RefSeq" id="WP_009884759.1">
    <property type="nucleotide sequence ID" value="NZ_AAGP01000040.1"/>
</dbReference>
<reference evidence="3 6" key="3">
    <citation type="journal article" date="2017" name="Elife">
        <title>Extensive horizontal gene transfer in cheese-associated bacteria.</title>
        <authorList>
            <person name="Bonham K.S."/>
            <person name="Wolfe B.E."/>
            <person name="Dutton R.J."/>
        </authorList>
    </citation>
    <scope>NUCLEOTIDE SEQUENCE [LARGE SCALE GENOMIC DNA]</scope>
    <source>
        <strain evidence="3 6">738_8</strain>
    </source>
</reference>
<dbReference type="EMBL" id="FXZB01000008">
    <property type="protein sequence ID" value="SMX75256.1"/>
    <property type="molecule type" value="Genomic_DNA"/>
</dbReference>
<evidence type="ECO:0000313" key="5">
    <source>
        <dbReference type="Proteomes" id="UP000094793"/>
    </source>
</evidence>
<accession>A0A1D7W274</accession>
<organism evidence="2 5">
    <name type="scientific">Brevibacterium aurantiacum</name>
    <dbReference type="NCBI Taxonomy" id="273384"/>
    <lineage>
        <taxon>Bacteria</taxon>
        <taxon>Bacillati</taxon>
        <taxon>Actinomycetota</taxon>
        <taxon>Actinomycetes</taxon>
        <taxon>Micrococcales</taxon>
        <taxon>Brevibacteriaceae</taxon>
        <taxon>Brevibacterium</taxon>
    </lineage>
</organism>
<dbReference type="Proteomes" id="UP000217881">
    <property type="component" value="Unassembled WGS sequence"/>
</dbReference>
<evidence type="ECO:0000313" key="7">
    <source>
        <dbReference type="Proteomes" id="UP000234525"/>
    </source>
</evidence>
<dbReference type="Proteomes" id="UP000094793">
    <property type="component" value="Chromosome"/>
</dbReference>
<name>A0A1D7W274_BREAU</name>
<dbReference type="EC" id="6.5.1.1" evidence="2 4"/>
<dbReference type="PATRIC" id="fig|1703.10.peg.1405"/>
<reference evidence="4" key="4">
    <citation type="submission" date="2017-03" db="EMBL/GenBank/DDBJ databases">
        <authorList>
            <person name="Afonso C.L."/>
            <person name="Miller P.J."/>
            <person name="Scott M.A."/>
            <person name="Spackman E."/>
            <person name="Goraichik I."/>
            <person name="Dimitrov K.M."/>
            <person name="Suarez D.L."/>
            <person name="Swayne D.E."/>
        </authorList>
    </citation>
    <scope>NUCLEOTIDE SEQUENCE [LARGE SCALE GENOMIC DNA]</scope>
    <source>
        <strain evidence="4">ATCC 9175</strain>
    </source>
</reference>
<accession>A0A2H1IJE6</accession>
<dbReference type="PANTHER" id="PTHR42705:SF2">
    <property type="entry name" value="BIFUNCTIONAL NON-HOMOLOGOUS END JOINING PROTEIN LIGD"/>
    <property type="match status" value="1"/>
</dbReference>
<dbReference type="Gene3D" id="3.90.920.10">
    <property type="entry name" value="DNA primase, PRIM domain"/>
    <property type="match status" value="1"/>
</dbReference>
<keyword evidence="7" id="KW-1185">Reference proteome</keyword>
<dbReference type="NCBIfam" id="TIGR02778">
    <property type="entry name" value="ligD_pol"/>
    <property type="match status" value="1"/>
</dbReference>
<evidence type="ECO:0000313" key="6">
    <source>
        <dbReference type="Proteomes" id="UP000217881"/>
    </source>
</evidence>
<reference evidence="2" key="1">
    <citation type="submission" date="2016-09" db="EMBL/GenBank/DDBJ databases">
        <title>Complete Genome Sequence of Brevibacterium aurantiacum SMQ-1335.</title>
        <authorList>
            <person name="de Melo A.G."/>
            <person name="Labrie S.J."/>
            <person name="Dumaresq J."/>
            <person name="Roberts R.J."/>
            <person name="Tremblay D.M."/>
            <person name="Moineau S."/>
        </authorList>
    </citation>
    <scope>NUCLEOTIDE SEQUENCE</scope>
    <source>
        <strain evidence="2">SMQ-1335</strain>
    </source>
</reference>
<dbReference type="CDD" id="cd04864">
    <property type="entry name" value="LigD_Pol_like_1"/>
    <property type="match status" value="1"/>
</dbReference>
<evidence type="ECO:0000313" key="4">
    <source>
        <dbReference type="EMBL" id="SMX75256.1"/>
    </source>
</evidence>
<sequence length="299" mass="33184">MSSSAEVAGVPIDKADKEMFGPDDGGPITKVDLAKYYSDVAEVMLPHTRDRPISMQRFPDGIAAESFYEKKYPDHFPDFVEAVRVATQDGDQDQVMINNAQSLVYLADQASITPHTWLATSADLDHPDQLIVDLDPSVPGIDAVRKATVMVGELMEELGLRAFVKTTGSRGYHVQVPLIVDHDFDEVRDFARNCARALVDRDPELLTIEARKNKRGNRVLIDIARNAYAQTAVPPYAVRSRPGAPVAAPITWDELSSTDPRDYTMTSVRNRLAQRDDPWAGIARHRQGIDQAMETLAKL</sequence>
<dbReference type="OrthoDB" id="9802472at2"/>
<accession>A0A2A3ZLE9</accession>
<dbReference type="GO" id="GO:0003910">
    <property type="term" value="F:DNA ligase (ATP) activity"/>
    <property type="evidence" value="ECO:0007669"/>
    <property type="project" value="UniProtKB-EC"/>
</dbReference>
<protein>
    <submittedName>
        <fullName evidence="2 3">DNA ligase</fullName>
    </submittedName>
    <submittedName>
        <fullName evidence="4">Bifunctional non-homologous end joining protein LigD</fullName>
        <ecNumber evidence="2 4">6.5.1.1</ecNumber>
    </submittedName>
</protein>
<keyword evidence="2" id="KW-0436">Ligase</keyword>
<dbReference type="Pfam" id="PF21686">
    <property type="entry name" value="LigD_Prim-Pol"/>
    <property type="match status" value="1"/>
</dbReference>
<evidence type="ECO:0000313" key="2">
    <source>
        <dbReference type="EMBL" id="AOP53080.1"/>
    </source>
</evidence>
<dbReference type="EMBL" id="CP017150">
    <property type="protein sequence ID" value="AOP53080.1"/>
    <property type="molecule type" value="Genomic_DNA"/>
</dbReference>
<feature type="domain" description="DNA ligase D polymerase" evidence="1">
    <location>
        <begin position="29"/>
        <end position="279"/>
    </location>
</feature>
<dbReference type="InterPro" id="IPR052171">
    <property type="entry name" value="NHEJ_LigD"/>
</dbReference>
<dbReference type="eggNOG" id="COG3285">
    <property type="taxonomic scope" value="Bacteria"/>
</dbReference>
<dbReference type="KEGG" id="blin:BLSMQ_1370"/>
<dbReference type="InterPro" id="IPR014145">
    <property type="entry name" value="LigD_pol_dom"/>
</dbReference>
<gene>
    <name evidence="4" type="ORF">BAUR9175_01387</name>
    <name evidence="2" type="ORF">BLSMQ_1370</name>
    <name evidence="3" type="ORF">CIK59_17555</name>
</gene>
<reference evidence="5" key="2">
    <citation type="submission" date="2016-09" db="EMBL/GenBank/DDBJ databases">
        <title>Complete Genome Sequence of Brevibacterium linens SMQ-1335.</title>
        <authorList>
            <person name="de Melo A.G."/>
            <person name="Labrie S.J."/>
            <person name="Dumaresq J."/>
            <person name="Roberts R.J."/>
            <person name="Tremblay D.M."/>
            <person name="Moineau S."/>
        </authorList>
    </citation>
    <scope>NUCLEOTIDE SEQUENCE [LARGE SCALE GENOMIC DNA]</scope>
    <source>
        <strain evidence="5">SMQ-1335</strain>
    </source>
</reference>
<dbReference type="AlphaFoldDB" id="A0A1D7W274"/>
<evidence type="ECO:0000259" key="1">
    <source>
        <dbReference type="Pfam" id="PF21686"/>
    </source>
</evidence>
<dbReference type="EMBL" id="NRHA01000025">
    <property type="protein sequence ID" value="PCC52205.1"/>
    <property type="molecule type" value="Genomic_DNA"/>
</dbReference>
<reference evidence="7" key="5">
    <citation type="submission" date="2017-03" db="EMBL/GenBank/DDBJ databases">
        <authorList>
            <person name="Monnet C."/>
        </authorList>
    </citation>
    <scope>NUCLEOTIDE SEQUENCE [LARGE SCALE GENOMIC DNA]</scope>
    <source>
        <strain evidence="7">ATCC 9175</strain>
    </source>
</reference>
<evidence type="ECO:0000313" key="3">
    <source>
        <dbReference type="EMBL" id="PCC52205.1"/>
    </source>
</evidence>
<dbReference type="PANTHER" id="PTHR42705">
    <property type="entry name" value="BIFUNCTIONAL NON-HOMOLOGOUS END JOINING PROTEIN LIGD"/>
    <property type="match status" value="1"/>
</dbReference>
<proteinExistence type="predicted"/>